<gene>
    <name evidence="2" type="ORF">MGR_4008</name>
</gene>
<evidence type="ECO:0000256" key="1">
    <source>
        <dbReference type="SAM" id="MobiDB-lite"/>
    </source>
</evidence>
<proteinExistence type="predicted"/>
<organism evidence="2">
    <name type="scientific">Magnetospirillum gryphiswaldense</name>
    <dbReference type="NCBI Taxonomy" id="55518"/>
    <lineage>
        <taxon>Bacteria</taxon>
        <taxon>Pseudomonadati</taxon>
        <taxon>Pseudomonadota</taxon>
        <taxon>Alphaproteobacteria</taxon>
        <taxon>Rhodospirillales</taxon>
        <taxon>Rhodospirillaceae</taxon>
        <taxon>Magnetospirillum</taxon>
    </lineage>
</organism>
<dbReference type="EMBL" id="CU459003">
    <property type="protein sequence ID" value="CAM77940.1"/>
    <property type="molecule type" value="Genomic_DNA"/>
</dbReference>
<feature type="compositionally biased region" description="Basic residues" evidence="1">
    <location>
        <begin position="33"/>
        <end position="42"/>
    </location>
</feature>
<name>A4U4Y3_9PROT</name>
<accession>A4U4Y3</accession>
<protein>
    <submittedName>
        <fullName evidence="2">Uncharacterized protein</fullName>
    </submittedName>
</protein>
<feature type="region of interest" description="Disordered" evidence="1">
    <location>
        <begin position="20"/>
        <end position="42"/>
    </location>
</feature>
<sequence length="42" mass="4946">MSPRSGIRVYPRCRWRLITKDGFTKGEKTNPAGRRRRGLSKR</sequence>
<reference evidence="2" key="1">
    <citation type="journal article" date="2007" name="J. Bacteriol.">
        <title>Comparative genome analysis of four magnetotactic bacteria reveals a complex set of group-specific genes implicated in magnetosome biomineralization and function.</title>
        <authorList>
            <person name="Richter M."/>
            <person name="Kube M."/>
            <person name="Bazylinski D.A."/>
            <person name="Lombardot T."/>
            <person name="Gloeckner F.O."/>
            <person name="Reinhardt R."/>
            <person name="Schueler D."/>
        </authorList>
    </citation>
    <scope>NUCLEOTIDE SEQUENCE</scope>
    <source>
        <strain evidence="2">MSR-1</strain>
    </source>
</reference>
<evidence type="ECO:0000313" key="2">
    <source>
        <dbReference type="EMBL" id="CAM77940.1"/>
    </source>
</evidence>
<dbReference type="AlphaFoldDB" id="A4U4Y3"/>